<gene>
    <name evidence="1" type="ORF">HLB29_07010</name>
</gene>
<name>A0ABR6TLY8_9FIRM</name>
<comment type="caution">
    <text evidence="1">The sequence shown here is derived from an EMBL/GenBank/DDBJ whole genome shotgun (WGS) entry which is preliminary data.</text>
</comment>
<protein>
    <submittedName>
        <fullName evidence="1">PqqD family peptide modification chaperone</fullName>
    </submittedName>
</protein>
<keyword evidence="2" id="KW-1185">Reference proteome</keyword>
<evidence type="ECO:0000313" key="2">
    <source>
        <dbReference type="Proteomes" id="UP000713904"/>
    </source>
</evidence>
<organism evidence="1 2">
    <name type="scientific">Peptostreptococcus canis</name>
    <dbReference type="NCBI Taxonomy" id="1159213"/>
    <lineage>
        <taxon>Bacteria</taxon>
        <taxon>Bacillati</taxon>
        <taxon>Bacillota</taxon>
        <taxon>Clostridia</taxon>
        <taxon>Peptostreptococcales</taxon>
        <taxon>Peptostreptococcaceae</taxon>
        <taxon>Peptostreptococcus</taxon>
    </lineage>
</organism>
<dbReference type="Proteomes" id="UP000713904">
    <property type="component" value="Unassembled WGS sequence"/>
</dbReference>
<evidence type="ECO:0000313" key="1">
    <source>
        <dbReference type="EMBL" id="MBC2576433.1"/>
    </source>
</evidence>
<proteinExistence type="predicted"/>
<sequence length="129" mass="15360">MGKFSKKTIVDNLNDKIVDNKDVFNIVYKINEDIEYRVSESGIVTILEPQNHKIQIFFRKIGFKIPRYKKLEFDEYSSYVFLQINGVNTIENIGEILYDKYEDKANPLFERLLLFLNHIEVNCNYIKKI</sequence>
<accession>A0ABR6TLY8</accession>
<reference evidence="1 2" key="1">
    <citation type="submission" date="2020-05" db="EMBL/GenBank/DDBJ databases">
        <title>Draft genome of xy-202 and genomic insight in genome of the genus Peptostreptococcus.</title>
        <authorList>
            <person name="Zhang Z."/>
        </authorList>
    </citation>
    <scope>NUCLEOTIDE SEQUENCE [LARGE SCALE GENOMIC DNA]</scope>
    <source>
        <strain evidence="1 2">DSM 27025</strain>
    </source>
</reference>
<dbReference type="EMBL" id="JABGBW010000005">
    <property type="protein sequence ID" value="MBC2576433.1"/>
    <property type="molecule type" value="Genomic_DNA"/>
</dbReference>